<evidence type="ECO:0000256" key="1">
    <source>
        <dbReference type="SAM" id="MobiDB-lite"/>
    </source>
</evidence>
<name>A0A8J6H3Z2_TENMO</name>
<feature type="compositionally biased region" description="Basic and acidic residues" evidence="1">
    <location>
        <begin position="556"/>
        <end position="640"/>
    </location>
</feature>
<feature type="compositionally biased region" description="Polar residues" evidence="1">
    <location>
        <begin position="327"/>
        <end position="341"/>
    </location>
</feature>
<feature type="region of interest" description="Disordered" evidence="1">
    <location>
        <begin position="244"/>
        <end position="314"/>
    </location>
</feature>
<dbReference type="Proteomes" id="UP000719412">
    <property type="component" value="Unassembled WGS sequence"/>
</dbReference>
<sequence>MNYGTSPQKISPGYSQYNAPEYAQHYQHRRASIPQEYYQQACRANPYMGGHQISPESNDNRGASGGLRHFIENWAEEEGPADITPIFKENIRIHNDSTNEQVFVINSSDIPLENVALVPTENGQYIIKSDSSVVRIKETTTENNGERTVNLQIVEATPKPDCMLAEESNKTSTEETPPTVPYQENQTAKDCDEETKTSQSSEEQKKSSEEPIQQAENTHRETDENSSSEMSVIVSNEVSVIKDMPIIEEDHAKNENNAKKNDQDKKDDEATEEKAEESSETTVEENSEEKEVAQDESEETNVLEENHVTTTTKRTQRIFSVDDIINNIGNSPNQSRRSSLQFAPKGDEEKCEDSPVDDEKLSEEAEEEMEYRSAISVDDDSVILEIGGALVQLNINHLNGTKILSVLPLTDSLVIDVNGNYQDCEESGVTAPEEERLVEEDQSVEENPHEQIEDDISTSVCQSEVVIGEENVEDEVFFDLNVEPAVVEEEESPEEVETKETSTKREEKSKEEVLFDLDGEESPVEVKKSKTEATNKKRDEKSKDEVVFDLSVETVAEEKAVEVKKSKTEETNKKRDEKNERRKSKENDERRKSSSSRKSKESEERSKSKKMQRVDVSDSKVGKKNKSEVQKVNEDKKESVQMDVGEDIQQKEVSECRKPDKKDLEEENLKKKETQKEEEVQVNREEKKVTSQVSRDDGELKKKEN</sequence>
<comment type="caution">
    <text evidence="2">The sequence shown here is derived from an EMBL/GenBank/DDBJ whole genome shotgun (WGS) entry which is preliminary data.</text>
</comment>
<feature type="region of interest" description="Disordered" evidence="1">
    <location>
        <begin position="439"/>
        <end position="458"/>
    </location>
</feature>
<evidence type="ECO:0000313" key="3">
    <source>
        <dbReference type="Proteomes" id="UP000719412"/>
    </source>
</evidence>
<feature type="compositionally biased region" description="Acidic residues" evidence="1">
    <location>
        <begin position="278"/>
        <end position="302"/>
    </location>
</feature>
<feature type="compositionally biased region" description="Acidic residues" evidence="1">
    <location>
        <begin position="514"/>
        <end position="523"/>
    </location>
</feature>
<evidence type="ECO:0000313" key="2">
    <source>
        <dbReference type="EMBL" id="KAH0807854.1"/>
    </source>
</evidence>
<feature type="compositionally biased region" description="Basic and acidic residues" evidence="1">
    <location>
        <begin position="496"/>
        <end position="513"/>
    </location>
</feature>
<reference evidence="2" key="1">
    <citation type="journal article" date="2020" name="J Insects Food Feed">
        <title>The yellow mealworm (Tenebrio molitor) genome: a resource for the emerging insects as food and feed industry.</title>
        <authorList>
            <person name="Eriksson T."/>
            <person name="Andere A."/>
            <person name="Kelstrup H."/>
            <person name="Emery V."/>
            <person name="Picard C."/>
        </authorList>
    </citation>
    <scope>NUCLEOTIDE SEQUENCE</scope>
    <source>
        <strain evidence="2">Stoneville</strain>
        <tissue evidence="2">Whole head</tissue>
    </source>
</reference>
<dbReference type="EMBL" id="JABDTM020029606">
    <property type="protein sequence ID" value="KAH0807854.1"/>
    <property type="molecule type" value="Genomic_DNA"/>
</dbReference>
<feature type="compositionally biased region" description="Basic and acidic residues" evidence="1">
    <location>
        <begin position="187"/>
        <end position="209"/>
    </location>
</feature>
<feature type="compositionally biased region" description="Basic and acidic residues" evidence="1">
    <location>
        <begin position="524"/>
        <end position="546"/>
    </location>
</feature>
<dbReference type="AlphaFoldDB" id="A0A8J6H3Z2"/>
<organism evidence="2 3">
    <name type="scientific">Tenebrio molitor</name>
    <name type="common">Yellow mealworm beetle</name>
    <dbReference type="NCBI Taxonomy" id="7067"/>
    <lineage>
        <taxon>Eukaryota</taxon>
        <taxon>Metazoa</taxon>
        <taxon>Ecdysozoa</taxon>
        <taxon>Arthropoda</taxon>
        <taxon>Hexapoda</taxon>
        <taxon>Insecta</taxon>
        <taxon>Pterygota</taxon>
        <taxon>Neoptera</taxon>
        <taxon>Endopterygota</taxon>
        <taxon>Coleoptera</taxon>
        <taxon>Polyphaga</taxon>
        <taxon>Cucujiformia</taxon>
        <taxon>Tenebrionidae</taxon>
        <taxon>Tenebrio</taxon>
    </lineage>
</organism>
<keyword evidence="3" id="KW-1185">Reference proteome</keyword>
<feature type="region of interest" description="Disordered" evidence="1">
    <location>
        <begin position="326"/>
        <end position="363"/>
    </location>
</feature>
<protein>
    <submittedName>
        <fullName evidence="2">Uncharacterized protein</fullName>
    </submittedName>
</protein>
<reference evidence="2" key="2">
    <citation type="submission" date="2021-08" db="EMBL/GenBank/DDBJ databases">
        <authorList>
            <person name="Eriksson T."/>
        </authorList>
    </citation>
    <scope>NUCLEOTIDE SEQUENCE</scope>
    <source>
        <strain evidence="2">Stoneville</strain>
        <tissue evidence="2">Whole head</tissue>
    </source>
</reference>
<accession>A0A8J6H3Z2</accession>
<feature type="region of interest" description="Disordered" evidence="1">
    <location>
        <begin position="484"/>
        <end position="705"/>
    </location>
</feature>
<gene>
    <name evidence="2" type="ORF">GEV33_014937</name>
</gene>
<feature type="compositionally biased region" description="Basic and acidic residues" evidence="1">
    <location>
        <begin position="648"/>
        <end position="705"/>
    </location>
</feature>
<feature type="compositionally biased region" description="Basic and acidic residues" evidence="1">
    <location>
        <begin position="248"/>
        <end position="277"/>
    </location>
</feature>
<feature type="region of interest" description="Disordered" evidence="1">
    <location>
        <begin position="166"/>
        <end position="231"/>
    </location>
</feature>
<feature type="compositionally biased region" description="Polar residues" evidence="1">
    <location>
        <begin position="174"/>
        <end position="186"/>
    </location>
</feature>
<proteinExistence type="predicted"/>
<feature type="compositionally biased region" description="Acidic residues" evidence="1">
    <location>
        <begin position="486"/>
        <end position="495"/>
    </location>
</feature>